<gene>
    <name evidence="2" type="ORF">BEN49_10725</name>
</gene>
<reference evidence="2 3" key="1">
    <citation type="submission" date="2016-08" db="EMBL/GenBank/DDBJ databases">
        <title>Hymenobacter coccineus sp. nov., Hymenobacter lapidarius sp. nov. and Hymenobacter glacialis sp. nov., isolated from Antarctic soil.</title>
        <authorList>
            <person name="Sedlacek I."/>
            <person name="Kralova S."/>
            <person name="Kyrova K."/>
            <person name="Maslanova I."/>
            <person name="Stankova E."/>
            <person name="Vrbovska V."/>
            <person name="Nemec M."/>
            <person name="Bartak M."/>
            <person name="Svec P."/>
            <person name="Busse H.-J."/>
            <person name="Pantucek R."/>
        </authorList>
    </citation>
    <scope>NUCLEOTIDE SEQUENCE [LARGE SCALE GENOMIC DNA]</scope>
    <source>
        <strain evidence="2 3">CCM 8649</strain>
    </source>
</reference>
<proteinExistence type="predicted"/>
<dbReference type="RefSeq" id="WP_070745680.1">
    <property type="nucleotide sequence ID" value="NZ_MDZA01000364.1"/>
</dbReference>
<evidence type="ECO:0000313" key="2">
    <source>
        <dbReference type="EMBL" id="OGX87304.1"/>
    </source>
</evidence>
<evidence type="ECO:0000256" key="1">
    <source>
        <dbReference type="SAM" id="Phobius"/>
    </source>
</evidence>
<comment type="caution">
    <text evidence="2">The sequence shown here is derived from an EMBL/GenBank/DDBJ whole genome shotgun (WGS) entry which is preliminary data.</text>
</comment>
<feature type="transmembrane region" description="Helical" evidence="1">
    <location>
        <begin position="12"/>
        <end position="33"/>
    </location>
</feature>
<organism evidence="2 3">
    <name type="scientific">Hymenobacter coccineus</name>
    <dbReference type="NCBI Taxonomy" id="1908235"/>
    <lineage>
        <taxon>Bacteria</taxon>
        <taxon>Pseudomonadati</taxon>
        <taxon>Bacteroidota</taxon>
        <taxon>Cytophagia</taxon>
        <taxon>Cytophagales</taxon>
        <taxon>Hymenobacteraceae</taxon>
        <taxon>Hymenobacter</taxon>
    </lineage>
</organism>
<dbReference type="EMBL" id="MDZA01000364">
    <property type="protein sequence ID" value="OGX87304.1"/>
    <property type="molecule type" value="Genomic_DNA"/>
</dbReference>
<protein>
    <recommendedName>
        <fullName evidence="4">DUF2784 domain-containing protein</fullName>
    </recommendedName>
</protein>
<evidence type="ECO:0008006" key="4">
    <source>
        <dbReference type="Google" id="ProtNLM"/>
    </source>
</evidence>
<name>A0A1G1T8X7_9BACT</name>
<keyword evidence="1" id="KW-0472">Membrane</keyword>
<dbReference type="Proteomes" id="UP000177506">
    <property type="component" value="Unassembled WGS sequence"/>
</dbReference>
<evidence type="ECO:0000313" key="3">
    <source>
        <dbReference type="Proteomes" id="UP000177506"/>
    </source>
</evidence>
<keyword evidence="3" id="KW-1185">Reference proteome</keyword>
<sequence>MRAEAKLLCIKVLHTLVWGFFVAVIGYVLYCGIANQISWHTWAASTLVLGEGAVLLLFRRHCPLTLLARRYSSSTKDNFDIFLPNGLARHNQLIFTSIFALGLLLLAYRRLH</sequence>
<dbReference type="OrthoDB" id="573857at2"/>
<feature type="transmembrane region" description="Helical" evidence="1">
    <location>
        <begin position="93"/>
        <end position="111"/>
    </location>
</feature>
<keyword evidence="1" id="KW-1133">Transmembrane helix</keyword>
<accession>A0A1G1T8X7</accession>
<keyword evidence="1" id="KW-0812">Transmembrane</keyword>
<dbReference type="AlphaFoldDB" id="A0A1G1T8X7"/>